<dbReference type="InterPro" id="IPR011050">
    <property type="entry name" value="Pectin_lyase_fold/virulence"/>
</dbReference>
<dbReference type="Pfam" id="PF01095">
    <property type="entry name" value="Pectinesterase"/>
    <property type="match status" value="3"/>
</dbReference>
<gene>
    <name evidence="18" type="ORF">CR513_44633</name>
</gene>
<feature type="active site" evidence="13">
    <location>
        <position position="348"/>
    </location>
</feature>
<keyword evidence="7" id="KW-0378">Hydrolase</keyword>
<evidence type="ECO:0000256" key="3">
    <source>
        <dbReference type="ARBA" id="ARBA00006027"/>
    </source>
</evidence>
<comment type="similarity">
    <text evidence="3">In the N-terminal section; belongs to the PMEI family.</text>
</comment>
<evidence type="ECO:0000256" key="16">
    <source>
        <dbReference type="SAM" id="SignalP"/>
    </source>
</evidence>
<protein>
    <recommendedName>
        <fullName evidence="5">pectinesterase</fullName>
        <ecNumber evidence="5">3.1.1.11</ecNumber>
    </recommendedName>
</protein>
<accession>A0A371FB16</accession>
<dbReference type="PANTHER" id="PTHR31707">
    <property type="entry name" value="PECTINESTERASE"/>
    <property type="match status" value="1"/>
</dbReference>
<keyword evidence="9" id="KW-1015">Disulfide bond</keyword>
<keyword evidence="6" id="KW-0134">Cell wall</keyword>
<dbReference type="EC" id="3.1.1.11" evidence="5"/>
<comment type="function">
    <text evidence="12">Acts in the modification of cell walls via demethylesterification of cell wall pectin.</text>
</comment>
<evidence type="ECO:0000256" key="14">
    <source>
        <dbReference type="SAM" id="MobiDB-lite"/>
    </source>
</evidence>
<dbReference type="InterPro" id="IPR000070">
    <property type="entry name" value="Pectinesterase_cat"/>
</dbReference>
<feature type="compositionally biased region" description="Low complexity" evidence="14">
    <location>
        <begin position="1015"/>
        <end position="1024"/>
    </location>
</feature>
<dbReference type="Proteomes" id="UP000257109">
    <property type="component" value="Unassembled WGS sequence"/>
</dbReference>
<evidence type="ECO:0000256" key="11">
    <source>
        <dbReference type="ARBA" id="ARBA00047928"/>
    </source>
</evidence>
<evidence type="ECO:0000256" key="7">
    <source>
        <dbReference type="ARBA" id="ARBA00022801"/>
    </source>
</evidence>
<dbReference type="InterPro" id="IPR018040">
    <property type="entry name" value="Pectinesterase_Tyr_AS"/>
</dbReference>
<evidence type="ECO:0000256" key="6">
    <source>
        <dbReference type="ARBA" id="ARBA00022512"/>
    </source>
</evidence>
<dbReference type="GO" id="GO:0042545">
    <property type="term" value="P:cell wall modification"/>
    <property type="evidence" value="ECO:0007669"/>
    <property type="project" value="InterPro"/>
</dbReference>
<keyword evidence="16" id="KW-0732">Signal</keyword>
<feature type="region of interest" description="Disordered" evidence="14">
    <location>
        <begin position="1012"/>
        <end position="1034"/>
    </location>
</feature>
<dbReference type="Gene3D" id="1.20.140.40">
    <property type="entry name" value="Invertase/pectin methylesterase inhibitor family protein"/>
    <property type="match status" value="3"/>
</dbReference>
<keyword evidence="15" id="KW-0472">Membrane</keyword>
<feature type="transmembrane region" description="Helical" evidence="15">
    <location>
        <begin position="816"/>
        <end position="837"/>
    </location>
</feature>
<dbReference type="NCBIfam" id="TIGR01614">
    <property type="entry name" value="PME_inhib"/>
    <property type="match status" value="2"/>
</dbReference>
<dbReference type="InterPro" id="IPR012334">
    <property type="entry name" value="Pectin_lyas_fold"/>
</dbReference>
<feature type="domain" description="Pectinesterase inhibitor" evidence="17">
    <location>
        <begin position="29"/>
        <end position="164"/>
    </location>
</feature>
<dbReference type="GO" id="GO:0030599">
    <property type="term" value="F:pectinesterase activity"/>
    <property type="evidence" value="ECO:0007669"/>
    <property type="project" value="UniProtKB-EC"/>
</dbReference>
<feature type="non-terminal residue" evidence="18">
    <location>
        <position position="1"/>
    </location>
</feature>
<feature type="active site" evidence="13">
    <location>
        <position position="1388"/>
    </location>
</feature>
<evidence type="ECO:0000256" key="5">
    <source>
        <dbReference type="ARBA" id="ARBA00013229"/>
    </source>
</evidence>
<keyword evidence="15" id="KW-0812">Transmembrane</keyword>
<comment type="similarity">
    <text evidence="4">In the C-terminal section; belongs to the pectinesterase family.</text>
</comment>
<evidence type="ECO:0000256" key="12">
    <source>
        <dbReference type="ARBA" id="ARBA00057335"/>
    </source>
</evidence>
<dbReference type="PROSITE" id="PS00800">
    <property type="entry name" value="PECTINESTERASE_1"/>
    <property type="match status" value="1"/>
</dbReference>
<keyword evidence="19" id="KW-1185">Reference proteome</keyword>
<dbReference type="SUPFAM" id="SSF51126">
    <property type="entry name" value="Pectin lyase-like"/>
    <property type="match status" value="3"/>
</dbReference>
<evidence type="ECO:0000256" key="4">
    <source>
        <dbReference type="ARBA" id="ARBA00007786"/>
    </source>
</evidence>
<evidence type="ECO:0000256" key="8">
    <source>
        <dbReference type="ARBA" id="ARBA00023085"/>
    </source>
</evidence>
<dbReference type="EMBL" id="QJKJ01009829">
    <property type="protein sequence ID" value="RDX75476.1"/>
    <property type="molecule type" value="Genomic_DNA"/>
</dbReference>
<dbReference type="PROSITE" id="PS00503">
    <property type="entry name" value="PECTINESTERASE_2"/>
    <property type="match status" value="3"/>
</dbReference>
<keyword evidence="6" id="KW-0964">Secreted</keyword>
<keyword evidence="8" id="KW-0063">Aspartyl esterase</keyword>
<proteinExistence type="inferred from homology"/>
<dbReference type="FunFam" id="2.160.20.10:FF:000001">
    <property type="entry name" value="Pectinesterase"/>
    <property type="match status" value="3"/>
</dbReference>
<evidence type="ECO:0000256" key="10">
    <source>
        <dbReference type="ARBA" id="ARBA00023180"/>
    </source>
</evidence>
<evidence type="ECO:0000256" key="1">
    <source>
        <dbReference type="ARBA" id="ARBA00004191"/>
    </source>
</evidence>
<comment type="pathway">
    <text evidence="2">Glycan metabolism; pectin degradation; 2-dehydro-3-deoxy-D-gluconate from pectin: step 1/5.</text>
</comment>
<evidence type="ECO:0000256" key="2">
    <source>
        <dbReference type="ARBA" id="ARBA00005184"/>
    </source>
</evidence>
<comment type="caution">
    <text evidence="18">The sequence shown here is derived from an EMBL/GenBank/DDBJ whole genome shotgun (WGS) entry which is preliminary data.</text>
</comment>
<dbReference type="InterPro" id="IPR033131">
    <property type="entry name" value="Pectinesterase_Asp_AS"/>
</dbReference>
<evidence type="ECO:0000256" key="15">
    <source>
        <dbReference type="SAM" id="Phobius"/>
    </source>
</evidence>
<evidence type="ECO:0000256" key="13">
    <source>
        <dbReference type="PROSITE-ProRule" id="PRU10040"/>
    </source>
</evidence>
<dbReference type="STRING" id="157652.A0A371FB16"/>
<dbReference type="InterPro" id="IPR006501">
    <property type="entry name" value="Pectinesterase_inhib_dom"/>
</dbReference>
<dbReference type="Gene3D" id="2.160.20.10">
    <property type="entry name" value="Single-stranded right-handed beta-helix, Pectin lyase-like"/>
    <property type="match status" value="3"/>
</dbReference>
<dbReference type="CDD" id="cd15798">
    <property type="entry name" value="PMEI-like_3"/>
    <property type="match status" value="2"/>
</dbReference>
<keyword evidence="10" id="KW-0325">Glycoprotein</keyword>
<sequence length="1550" mass="171220">MAVPSAKQTPTLAFTLFLFLALCTPLFAARTDFAGSACLKVSSTQFVGSVSEVLAVIRQVASILSRFTSHFADFRIATAVSDCLDLLDLSSDVLSWSLSATQNPKGKHNSTGNLSSDLRTWLSAALAHPETCMEGFEGTNSIVKGLVSAGVGQVITLVEQLLAQVLPVEDQFRTSKGQFPLWVRPKDRKLLQSTGVTPDAVVAADGSGNYASIMDAVLAAPDYSMKRFVIYIKKGVYIENVEIKKKKWNIMMIGDGMDATIISGNRSFVDGWTTFRSPTFAVSGRGFIARDISFQNTAGPEKHQAVALRSDSDLSVYYRCGIFGFQDSLYTHTMRQFFRECKITGTVDFIFGDATAMFQTCAIQAKKGLPNQKNTITAQGRKDPNEPTGFSFQFCNITADSDLIPLVSTTQTYLGRPWKTYSRTVFMQSYMSDVIRPEGWLEWNGNFALDTLYYAEYMNTGPGAGVSNRVKWTGYHALNDSSQVSNFTVTKFIEGNLWLPSTGVTYTAAFTLSISININPNIINTLLQSLQEAISEATKLSDLFKNAGHSNIIENKIGAVQDCRELQQSTLASLKRSLSGVGSEDTRKLVDARTYLSAALTNKDTCLESLDSASGTLKPVLVNSVINSYKHVSDSLSMLPKPEMKASKGHKNRRLMWLSRKNHRILKSNDGVLVVAADGTGNFSTITEAINFAPNNSVGRTVIYVKEGTYQENVEIPGYKINIVLLGDGKDVTVVTGNRSVIDGWTTFRSATLAVSGEGFLARDIAFENKAGPEKHQAVALRVNADLSAFYRCAIYGYQDTLYVHSFRQFYRECDIYGTIDFIFGNAAVVLQACNIVSRMPMPGQFTVITAQSRDSPDEDTGISIQNCSILATTDLYSNSPTVKSYLGRPWRLYSRTVFLQSYIDVFVDPTGWTQWSDDQALDTLYYGEYANYGPGSGTDNRVNWAGYHVMDYDTAYNFSVSEFIIGDAWLGNEKRQRMRKRIMIGVVSTVVLVGMIGAVLFVVTKNDGGGGNSSNGKSHNGHSPPTTTNKNHVAHTEKVVKLACISADFKEKCEDPLNKAMEADSKLSQPKDLLKVYVKLTEEELSKAFNKTNAMKFETEEEKGAVEDCKKLFEDAKDDIGTSISELEKIELKKLSERTPDLNSWLSAVISFQQNCVDGFPEGNRKTDLQNLFKDSKEFVSNSLAILSQVSTVLSSFQNVASRGRLLLSIDKTDGLPSWINNDDRRLLKAMDNKPTPNVTVAKDGSGKYKTISEALNAVPQSFDGRYVIFVKEGIYDEKVYITKKMQNITMYGDGSQKTIITGNKNFKAGVRTFQTASFVVEGNGFIGLAMGFRNTAGPEGHQAVAARVQADRAVFANCRFEGYQDTLYTQAHRQFYRSCIVTGTIDFIFGDAAVVFQNCIMTVRKPLDNQQNMVTAQGRMDKQQATGIVLQKCQIKPDDSLVPVKDKIRSYLGRPWKEYSRTIVMESDIGDFIHPDGWTAWNGDFALKTLYYAEYANTGPGASTNARVKWPGFQVINKEEATNFTVSSFLKGSWLQNTGVPTTQGLYD</sequence>
<feature type="domain" description="Pectinesterase inhibitor" evidence="17">
    <location>
        <begin position="511"/>
        <end position="638"/>
    </location>
</feature>
<dbReference type="OrthoDB" id="2019149at2759"/>
<feature type="signal peptide" evidence="16">
    <location>
        <begin position="1"/>
        <end position="28"/>
    </location>
</feature>
<dbReference type="GO" id="GO:0045490">
    <property type="term" value="P:pectin catabolic process"/>
    <property type="evidence" value="ECO:0007669"/>
    <property type="project" value="UniProtKB-UniPathway"/>
</dbReference>
<dbReference type="GO" id="GO:0004857">
    <property type="term" value="F:enzyme inhibitor activity"/>
    <property type="evidence" value="ECO:0007669"/>
    <property type="project" value="InterPro"/>
</dbReference>
<feature type="chain" id="PRO_5016753314" description="pectinesterase" evidence="16">
    <location>
        <begin position="29"/>
        <end position="1550"/>
    </location>
</feature>
<evidence type="ECO:0000313" key="18">
    <source>
        <dbReference type="EMBL" id="RDX75476.1"/>
    </source>
</evidence>
<keyword evidence="15" id="KW-1133">Transmembrane helix</keyword>
<evidence type="ECO:0000256" key="9">
    <source>
        <dbReference type="ARBA" id="ARBA00023157"/>
    </source>
</evidence>
<reference evidence="18" key="1">
    <citation type="submission" date="2018-05" db="EMBL/GenBank/DDBJ databases">
        <title>Draft genome of Mucuna pruriens seed.</title>
        <authorList>
            <person name="Nnadi N.E."/>
            <person name="Vos R."/>
            <person name="Hasami M.H."/>
            <person name="Devisetty U.K."/>
            <person name="Aguiy J.C."/>
        </authorList>
    </citation>
    <scope>NUCLEOTIDE SEQUENCE [LARGE SCALE GENOMIC DNA]</scope>
    <source>
        <strain evidence="18">JCA_2017</strain>
    </source>
</reference>
<dbReference type="Pfam" id="PF04043">
    <property type="entry name" value="PMEI"/>
    <property type="match status" value="3"/>
</dbReference>
<name>A0A371FB16_MUCPR</name>
<dbReference type="SUPFAM" id="SSF101148">
    <property type="entry name" value="Plant invertase/pectin methylesterase inhibitor"/>
    <property type="match status" value="3"/>
</dbReference>
<dbReference type="UniPathway" id="UPA00545">
    <property type="reaction ID" value="UER00823"/>
</dbReference>
<comment type="subcellular location">
    <subcellularLocation>
        <location evidence="1">Secreted</location>
        <location evidence="1">Cell wall</location>
    </subcellularLocation>
</comment>
<dbReference type="SMART" id="SM00856">
    <property type="entry name" value="PMEI"/>
    <property type="match status" value="3"/>
</dbReference>
<evidence type="ECO:0000259" key="17">
    <source>
        <dbReference type="SMART" id="SM00856"/>
    </source>
</evidence>
<dbReference type="CDD" id="cd15799">
    <property type="entry name" value="PMEI-like_4"/>
    <property type="match status" value="1"/>
</dbReference>
<organism evidence="18 19">
    <name type="scientific">Mucuna pruriens</name>
    <name type="common">Velvet bean</name>
    <name type="synonym">Dolichos pruriens</name>
    <dbReference type="NCBI Taxonomy" id="157652"/>
    <lineage>
        <taxon>Eukaryota</taxon>
        <taxon>Viridiplantae</taxon>
        <taxon>Streptophyta</taxon>
        <taxon>Embryophyta</taxon>
        <taxon>Tracheophyta</taxon>
        <taxon>Spermatophyta</taxon>
        <taxon>Magnoliopsida</taxon>
        <taxon>eudicotyledons</taxon>
        <taxon>Gunneridae</taxon>
        <taxon>Pentapetalae</taxon>
        <taxon>rosids</taxon>
        <taxon>fabids</taxon>
        <taxon>Fabales</taxon>
        <taxon>Fabaceae</taxon>
        <taxon>Papilionoideae</taxon>
        <taxon>50 kb inversion clade</taxon>
        <taxon>NPAAA clade</taxon>
        <taxon>indigoferoid/millettioid clade</taxon>
        <taxon>Phaseoleae</taxon>
        <taxon>Mucuna</taxon>
    </lineage>
</organism>
<evidence type="ECO:0000313" key="19">
    <source>
        <dbReference type="Proteomes" id="UP000257109"/>
    </source>
</evidence>
<feature type="transmembrane region" description="Helical" evidence="15">
    <location>
        <begin position="983"/>
        <end position="1004"/>
    </location>
</feature>
<dbReference type="FunFam" id="1.20.140.40:FF:000001">
    <property type="entry name" value="Pectinesterase"/>
    <property type="match status" value="1"/>
</dbReference>
<feature type="domain" description="Pectinesterase inhibitor" evidence="17">
    <location>
        <begin position="1036"/>
        <end position="1187"/>
    </location>
</feature>
<dbReference type="InterPro" id="IPR035513">
    <property type="entry name" value="Invertase/methylesterase_inhib"/>
</dbReference>
<comment type="catalytic activity">
    <reaction evidence="11">
        <text>[(1-&gt;4)-alpha-D-galacturonosyl methyl ester](n) + n H2O = [(1-&gt;4)-alpha-D-galacturonosyl](n) + n methanol + n H(+)</text>
        <dbReference type="Rhea" id="RHEA:22380"/>
        <dbReference type="Rhea" id="RHEA-COMP:14570"/>
        <dbReference type="Rhea" id="RHEA-COMP:14573"/>
        <dbReference type="ChEBI" id="CHEBI:15377"/>
        <dbReference type="ChEBI" id="CHEBI:15378"/>
        <dbReference type="ChEBI" id="CHEBI:17790"/>
        <dbReference type="ChEBI" id="CHEBI:140522"/>
        <dbReference type="ChEBI" id="CHEBI:140523"/>
        <dbReference type="EC" id="3.1.1.11"/>
    </reaction>
</comment>
<feature type="active site" evidence="13">
    <location>
        <position position="821"/>
    </location>
</feature>